<feature type="region of interest" description="Disordered" evidence="1">
    <location>
        <begin position="24"/>
        <end position="53"/>
    </location>
</feature>
<comment type="caution">
    <text evidence="2">The sequence shown here is derived from an EMBL/GenBank/DDBJ whole genome shotgun (WGS) entry which is preliminary data.</text>
</comment>
<reference evidence="2 3" key="1">
    <citation type="submission" date="2018-02" db="EMBL/GenBank/DDBJ databases">
        <title>Comparative genomes isolates from brazilian mangrove.</title>
        <authorList>
            <person name="Araujo J.E."/>
            <person name="Taketani R.G."/>
            <person name="Silva M.C.P."/>
            <person name="Loureco M.V."/>
            <person name="Andreote F.D."/>
        </authorList>
    </citation>
    <scope>NUCLEOTIDE SEQUENCE [LARGE SCALE GENOMIC DNA]</scope>
    <source>
        <strain evidence="2 3">Nap-Phe MGV</strain>
    </source>
</reference>
<evidence type="ECO:0000313" key="3">
    <source>
        <dbReference type="Proteomes" id="UP000237819"/>
    </source>
</evidence>
<proteinExistence type="predicted"/>
<dbReference type="EMBL" id="PUHZ01000023">
    <property type="protein sequence ID" value="PQO43506.1"/>
    <property type="molecule type" value="Genomic_DNA"/>
</dbReference>
<evidence type="ECO:0000256" key="1">
    <source>
        <dbReference type="SAM" id="MobiDB-lite"/>
    </source>
</evidence>
<dbReference type="Proteomes" id="UP000237819">
    <property type="component" value="Unassembled WGS sequence"/>
</dbReference>
<dbReference type="AlphaFoldDB" id="A0A2S8GGB3"/>
<accession>A0A2S8GGB3</accession>
<sequence length="68" mass="7447">MAVAVNAKSAALLIDELVEAVLADESNRTSSKQSRNYPRKKRPKTCGPPKITAPSKLQMKYAKLFEVG</sequence>
<protein>
    <submittedName>
        <fullName evidence="2">Uncharacterized protein</fullName>
    </submittedName>
</protein>
<evidence type="ECO:0000313" key="2">
    <source>
        <dbReference type="EMBL" id="PQO43506.1"/>
    </source>
</evidence>
<name>A0A2S8GGB3_9BACT</name>
<organism evidence="2 3">
    <name type="scientific">Blastopirellula marina</name>
    <dbReference type="NCBI Taxonomy" id="124"/>
    <lineage>
        <taxon>Bacteria</taxon>
        <taxon>Pseudomonadati</taxon>
        <taxon>Planctomycetota</taxon>
        <taxon>Planctomycetia</taxon>
        <taxon>Pirellulales</taxon>
        <taxon>Pirellulaceae</taxon>
        <taxon>Blastopirellula</taxon>
    </lineage>
</organism>
<gene>
    <name evidence="2" type="ORF">C5Y93_22900</name>
</gene>